<evidence type="ECO:0000259" key="1">
    <source>
        <dbReference type="Pfam" id="PF01551"/>
    </source>
</evidence>
<dbReference type="SUPFAM" id="SSF51261">
    <property type="entry name" value="Duplicated hybrid motif"/>
    <property type="match status" value="1"/>
</dbReference>
<dbReference type="InterPro" id="IPR050570">
    <property type="entry name" value="Cell_wall_metabolism_enzyme"/>
</dbReference>
<reference evidence="2 3" key="1">
    <citation type="journal article" date="2016" name="Nat. Commun.">
        <title>Thousands of microbial genomes shed light on interconnected biogeochemical processes in an aquifer system.</title>
        <authorList>
            <person name="Anantharaman K."/>
            <person name="Brown C.T."/>
            <person name="Hug L.A."/>
            <person name="Sharon I."/>
            <person name="Castelle C.J."/>
            <person name="Probst A.J."/>
            <person name="Thomas B.C."/>
            <person name="Singh A."/>
            <person name="Wilkins M.J."/>
            <person name="Karaoz U."/>
            <person name="Brodie E.L."/>
            <person name="Williams K.H."/>
            <person name="Hubbard S.S."/>
            <person name="Banfield J.F."/>
        </authorList>
    </citation>
    <scope>NUCLEOTIDE SEQUENCE [LARGE SCALE GENOMIC DNA]</scope>
</reference>
<accession>A0A1F6CSH2</accession>
<name>A0A1F6CSH2_9BACT</name>
<sequence length="927" mass="100258">MRARKLLVDLLYLTWVASLSVGCSGLKPEDICSGEDCSDVVVEDDHTTLAFSNEDDGDDEDNGAGECTIGTATAFVHPIGDPFDMTGTRITQGFNTSEDEGFCIVARRFRGDIPTSDACRAAGGRWYLGHTGTDIAIAAGNPVRAVAVGMVTAAGYFGGHGWLVRIRSMLEGGAEFYHQYGHMCDSPNTNCLTVEVGDCVELGQQIGEVGSTGNSSGPHLHFEIKFLDSAGPGYLMDDPNDQIGFYEDGIAFIESRPILSRWHPWGTLYKVGGHPEIKRVVDTELRWITEWQTFVDERHEIGRVVVGPREYELCYNNGSDIESATGLRLARCNGEVWLATDESRDRRLINPVEGSENFRALIASWGFTSNDVVDDARVCREYAESTGLMLRGGVLVKEADRSDVYYTTPGGEAWPVNSMDILYALGYQGRNLDPRDILVIPSGSIENLIGMVRRDRPITQDDLPICYTRGLAYGPPPEEGEGGVDFPDVEEAVCIPNDESCNGTDDDCDGLVDEDEVCGETCDPSPEVCDELDNDCDGRADNGFSLGWDEENCGECGRECSLDETCVNGECADECIPTGPELCNEWDDDCDGAADEGFDLDADPDNCGECRNRCAVNEECHQGSCRSRAFPESCDNQDNDYDGVVDNYSISCESRCGIGTQRCVTGNWEECNAPLPSAEICNSVDDDCDGVVDEGGICGQQCQAFPEVCDGLDNDCNGVVDNGVLNACGRCGAVPAEVCDGVDNDCDGVVDNGVLNACGGCGAVPIESCNGIDDDCDGIVDDGVLNACGWCGPVPVEVCDGADNDCDGQIDEGGVCQPQGHTVRVRFCPDENGLLTTDMPDRGDWYGYQLADGCIDITWNNVPEGEYRLQGEYLDGTAWECNEWPLGTIWLRNNAVPEVWVDGVQVEVTYGHDPRMGVGCNFFVTVS</sequence>
<dbReference type="Pfam" id="PF01551">
    <property type="entry name" value="Peptidase_M23"/>
    <property type="match status" value="1"/>
</dbReference>
<gene>
    <name evidence="2" type="ORF">A2704_02010</name>
</gene>
<dbReference type="Gene3D" id="2.70.70.10">
    <property type="entry name" value="Glucose Permease (Domain IIA)"/>
    <property type="match status" value="1"/>
</dbReference>
<dbReference type="CDD" id="cd12797">
    <property type="entry name" value="M23_peptidase"/>
    <property type="match status" value="1"/>
</dbReference>
<dbReference type="PROSITE" id="PS51257">
    <property type="entry name" value="PROKAR_LIPOPROTEIN"/>
    <property type="match status" value="1"/>
</dbReference>
<dbReference type="AlphaFoldDB" id="A0A1F6CSH2"/>
<dbReference type="GO" id="GO:0004222">
    <property type="term" value="F:metalloendopeptidase activity"/>
    <property type="evidence" value="ECO:0007669"/>
    <property type="project" value="TreeGrafter"/>
</dbReference>
<dbReference type="InterPro" id="IPR016047">
    <property type="entry name" value="M23ase_b-sheet_dom"/>
</dbReference>
<dbReference type="EMBL" id="MFKW01000001">
    <property type="protein sequence ID" value="OGG52138.1"/>
    <property type="molecule type" value="Genomic_DNA"/>
</dbReference>
<evidence type="ECO:0000313" key="2">
    <source>
        <dbReference type="EMBL" id="OGG52138.1"/>
    </source>
</evidence>
<dbReference type="PANTHER" id="PTHR21666:SF270">
    <property type="entry name" value="MUREIN HYDROLASE ACTIVATOR ENVC"/>
    <property type="match status" value="1"/>
</dbReference>
<dbReference type="InterPro" id="IPR011055">
    <property type="entry name" value="Dup_hybrid_motif"/>
</dbReference>
<dbReference type="InterPro" id="IPR021655">
    <property type="entry name" value="Put_metal-bd"/>
</dbReference>
<dbReference type="Pfam" id="PF11617">
    <property type="entry name" value="Cu-binding_MopE"/>
    <property type="match status" value="9"/>
</dbReference>
<organism evidence="2 3">
    <name type="scientific">Candidatus Kaiserbacteria bacterium RIFCSPHIGHO2_01_FULL_54_36b</name>
    <dbReference type="NCBI Taxonomy" id="1798483"/>
    <lineage>
        <taxon>Bacteria</taxon>
        <taxon>Candidatus Kaiseribacteriota</taxon>
    </lineage>
</organism>
<dbReference type="PANTHER" id="PTHR21666">
    <property type="entry name" value="PEPTIDASE-RELATED"/>
    <property type="match status" value="1"/>
</dbReference>
<comment type="caution">
    <text evidence="2">The sequence shown here is derived from an EMBL/GenBank/DDBJ whole genome shotgun (WGS) entry which is preliminary data.</text>
</comment>
<dbReference type="Proteomes" id="UP000176445">
    <property type="component" value="Unassembled WGS sequence"/>
</dbReference>
<evidence type="ECO:0000313" key="3">
    <source>
        <dbReference type="Proteomes" id="UP000176445"/>
    </source>
</evidence>
<feature type="domain" description="M23ase beta-sheet core" evidence="1">
    <location>
        <begin position="130"/>
        <end position="225"/>
    </location>
</feature>
<proteinExistence type="predicted"/>
<protein>
    <recommendedName>
        <fullName evidence="1">M23ase beta-sheet core domain-containing protein</fullName>
    </recommendedName>
</protein>